<keyword evidence="4" id="KW-1185">Reference proteome</keyword>
<feature type="chain" id="PRO_5046055085" description="DUF6531 domain-containing protein" evidence="1">
    <location>
        <begin position="21"/>
        <end position="364"/>
    </location>
</feature>
<evidence type="ECO:0000313" key="3">
    <source>
        <dbReference type="EMBL" id="WDE13735.1"/>
    </source>
</evidence>
<dbReference type="RefSeq" id="WP_274054164.1">
    <property type="nucleotide sequence ID" value="NZ_CP059693.1"/>
</dbReference>
<dbReference type="InterPro" id="IPR045351">
    <property type="entry name" value="DUF6531"/>
</dbReference>
<dbReference type="EMBL" id="CP059693">
    <property type="protein sequence ID" value="WDE13735.1"/>
    <property type="molecule type" value="Genomic_DNA"/>
</dbReference>
<evidence type="ECO:0000259" key="2">
    <source>
        <dbReference type="Pfam" id="PF20148"/>
    </source>
</evidence>
<keyword evidence="1" id="KW-0732">Signal</keyword>
<dbReference type="Pfam" id="PF20148">
    <property type="entry name" value="DUF6531"/>
    <property type="match status" value="1"/>
</dbReference>
<reference evidence="3 4" key="1">
    <citation type="journal article" date="2022" name="Mar. Drugs">
        <title>Bioassay-Guided Fractionation Leads to the Detection of Cholic Acid Generated by the Rare Thalassomonas sp.</title>
        <authorList>
            <person name="Pheiffer F."/>
            <person name="Schneider Y.K."/>
            <person name="Hansen E.H."/>
            <person name="Andersen J.H."/>
            <person name="Isaksson J."/>
            <person name="Busche T."/>
            <person name="R C."/>
            <person name="Kalinowski J."/>
            <person name="Zyl L.V."/>
            <person name="Trindade M."/>
        </authorList>
    </citation>
    <scope>NUCLEOTIDE SEQUENCE [LARGE SCALE GENOMIC DNA]</scope>
    <source>
        <strain evidence="3 4">A5K-61T</strain>
    </source>
</reference>
<organism evidence="3 4">
    <name type="scientific">Thalassomonas haliotis</name>
    <dbReference type="NCBI Taxonomy" id="485448"/>
    <lineage>
        <taxon>Bacteria</taxon>
        <taxon>Pseudomonadati</taxon>
        <taxon>Pseudomonadota</taxon>
        <taxon>Gammaproteobacteria</taxon>
        <taxon>Alteromonadales</taxon>
        <taxon>Colwelliaceae</taxon>
        <taxon>Thalassomonas</taxon>
    </lineage>
</organism>
<dbReference type="Proteomes" id="UP001215231">
    <property type="component" value="Chromosome"/>
</dbReference>
<name>A0ABY7VL58_9GAMM</name>
<accession>A0ABY7VL58</accession>
<feature type="signal peptide" evidence="1">
    <location>
        <begin position="1"/>
        <end position="20"/>
    </location>
</feature>
<proteinExistence type="predicted"/>
<sequence length="364" mass="40373">MRLYSVIPLFFVFTSNSVQAQTTYCFGSLCQQTLSTPEEQMKSAAQPLGDKLTYDYTLGGEFYDVRYYKVPDASSFGTGTEIHNDLPDYSKSGSSACYKNLSINSGSWEFIEWDATSKGTISGKYEQNVSVSVTYGLYEPFTDTCAMKNFTYGHVFRKYQHYECEGGYNIDYGGSGEGDIPVCKSQLTGFLQEYECHAPFTFEQSSRECVKYCPPSASLLDLQLGLCKAPPGEKDPKICAATVGNPIQTGTGEKVQPQAPDYSGSGLFPLRFARNYKSLRAPEAAKPPVNVAGEGSSWTRYVQGKGYSGASVSNWLYEPSQGVIPPVGYKQWMHSYQLSLVPYPDESKLVLLRPDGEKRYLLHL</sequence>
<evidence type="ECO:0000256" key="1">
    <source>
        <dbReference type="SAM" id="SignalP"/>
    </source>
</evidence>
<protein>
    <recommendedName>
        <fullName evidence="2">DUF6531 domain-containing protein</fullName>
    </recommendedName>
</protein>
<evidence type="ECO:0000313" key="4">
    <source>
        <dbReference type="Proteomes" id="UP001215231"/>
    </source>
</evidence>
<feature type="domain" description="DUF6531" evidence="2">
    <location>
        <begin position="244"/>
        <end position="280"/>
    </location>
</feature>
<gene>
    <name evidence="3" type="ORF">H3N35_10025</name>
</gene>